<evidence type="ECO:0000313" key="1">
    <source>
        <dbReference type="EMBL" id="KAG2822446.1"/>
    </source>
</evidence>
<dbReference type="Proteomes" id="UP000697107">
    <property type="component" value="Unassembled WGS sequence"/>
</dbReference>
<accession>A0A8T1H3D4</accession>
<dbReference type="Proteomes" id="UP000774804">
    <property type="component" value="Unassembled WGS sequence"/>
</dbReference>
<sequence length="34" mass="3226">MLTASFTSAATTMATVIAADGTPAVAITGVLSAL</sequence>
<evidence type="ECO:0000313" key="4">
    <source>
        <dbReference type="EMBL" id="KAG3205044.1"/>
    </source>
</evidence>
<reference evidence="4" key="1">
    <citation type="submission" date="2018-05" db="EMBL/GenBank/DDBJ databases">
        <title>Effector identification in a new, highly contiguous assembly of the strawberry crown rot pathogen Phytophthora cactorum.</title>
        <authorList>
            <person name="Armitage A.D."/>
            <person name="Nellist C.F."/>
            <person name="Bates H."/>
            <person name="Vickerstaff R.J."/>
            <person name="Harrison R.J."/>
        </authorList>
    </citation>
    <scope>NUCLEOTIDE SEQUENCE</scope>
    <source>
        <strain evidence="1">15-7</strain>
        <strain evidence="2">4032</strain>
        <strain evidence="3">P415</strain>
        <strain evidence="4">P421</strain>
    </source>
</reference>
<comment type="caution">
    <text evidence="4">The sequence shown here is derived from an EMBL/GenBank/DDBJ whole genome shotgun (WGS) entry which is preliminary data.</text>
</comment>
<name>A0A8T1H3D4_9STRA</name>
<dbReference type="Proteomes" id="UP000735874">
    <property type="component" value="Unassembled WGS sequence"/>
</dbReference>
<organism evidence="4 5">
    <name type="scientific">Phytophthora cactorum</name>
    <dbReference type="NCBI Taxonomy" id="29920"/>
    <lineage>
        <taxon>Eukaryota</taxon>
        <taxon>Sar</taxon>
        <taxon>Stramenopiles</taxon>
        <taxon>Oomycota</taxon>
        <taxon>Peronosporomycetes</taxon>
        <taxon>Peronosporales</taxon>
        <taxon>Peronosporaceae</taxon>
        <taxon>Phytophthora</taxon>
    </lineage>
</organism>
<proteinExistence type="predicted"/>
<evidence type="ECO:0000313" key="3">
    <source>
        <dbReference type="EMBL" id="KAG2960281.1"/>
    </source>
</evidence>
<dbReference type="EMBL" id="RCMV01002020">
    <property type="protein sequence ID" value="KAG3205044.1"/>
    <property type="molecule type" value="Genomic_DNA"/>
</dbReference>
<dbReference type="AlphaFoldDB" id="A0A8T1H3D4"/>
<dbReference type="EMBL" id="RCMI01000444">
    <property type="protein sequence ID" value="KAG2910452.1"/>
    <property type="molecule type" value="Genomic_DNA"/>
</dbReference>
<dbReference type="EMBL" id="RCMG01001662">
    <property type="protein sequence ID" value="KAG2822446.1"/>
    <property type="molecule type" value="Genomic_DNA"/>
</dbReference>
<protein>
    <submittedName>
        <fullName evidence="4">Uncharacterized protein</fullName>
    </submittedName>
</protein>
<gene>
    <name evidence="1" type="ORF">PC113_g22329</name>
    <name evidence="2" type="ORF">PC115_g12870</name>
    <name evidence="3" type="ORF">PC118_g22605</name>
    <name evidence="4" type="ORF">PC129_g22279</name>
</gene>
<evidence type="ECO:0000313" key="2">
    <source>
        <dbReference type="EMBL" id="KAG2910452.1"/>
    </source>
</evidence>
<evidence type="ECO:0000313" key="5">
    <source>
        <dbReference type="Proteomes" id="UP000760860"/>
    </source>
</evidence>
<dbReference type="Proteomes" id="UP000760860">
    <property type="component" value="Unassembled WGS sequence"/>
</dbReference>
<dbReference type="EMBL" id="RCML01001809">
    <property type="protein sequence ID" value="KAG2960281.1"/>
    <property type="molecule type" value="Genomic_DNA"/>
</dbReference>